<dbReference type="FunFam" id="1.10.10.10:FF:000214">
    <property type="entry name" value="Methylated-DNA--protein-cysteine methyltransferase"/>
    <property type="match status" value="1"/>
</dbReference>
<feature type="domain" description="Methylguanine DNA methyltransferase ribonuclease-like" evidence="11">
    <location>
        <begin position="6"/>
        <end position="67"/>
    </location>
</feature>
<evidence type="ECO:0000256" key="8">
    <source>
        <dbReference type="ARBA" id="ARBA00049348"/>
    </source>
</evidence>
<dbReference type="InterPro" id="IPR008332">
    <property type="entry name" value="MethylG_MeTrfase_N"/>
</dbReference>
<evidence type="ECO:0000256" key="3">
    <source>
        <dbReference type="ARBA" id="ARBA00022490"/>
    </source>
</evidence>
<keyword evidence="7 9" id="KW-0234">DNA repair</keyword>
<dbReference type="EC" id="2.1.1.63" evidence="9"/>
<dbReference type="Pfam" id="PF02870">
    <property type="entry name" value="Methyltransf_1N"/>
    <property type="match status" value="1"/>
</dbReference>
<dbReference type="InterPro" id="IPR036631">
    <property type="entry name" value="MGMT_N_sf"/>
</dbReference>
<reference evidence="12" key="1">
    <citation type="journal article" date="2021" name="PeerJ">
        <title>Extensive microbial diversity within the chicken gut microbiome revealed by metagenomics and culture.</title>
        <authorList>
            <person name="Gilroy R."/>
            <person name="Ravi A."/>
            <person name="Getino M."/>
            <person name="Pursley I."/>
            <person name="Horton D.L."/>
            <person name="Alikhan N.F."/>
            <person name="Baker D."/>
            <person name="Gharbi K."/>
            <person name="Hall N."/>
            <person name="Watson M."/>
            <person name="Adriaenssens E.M."/>
            <person name="Foster-Nyarko E."/>
            <person name="Jarju S."/>
            <person name="Secka A."/>
            <person name="Antonio M."/>
            <person name="Oren A."/>
            <person name="Chaudhuri R.R."/>
            <person name="La Ragione R."/>
            <person name="Hildebrand F."/>
            <person name="Pallen M.J."/>
        </authorList>
    </citation>
    <scope>NUCLEOTIDE SEQUENCE</scope>
    <source>
        <strain evidence="12">CHK189-11263</strain>
    </source>
</reference>
<accession>A0A9D2MBD3</accession>
<dbReference type="PANTHER" id="PTHR10815:SF5">
    <property type="entry name" value="METHYLATED-DNA--PROTEIN-CYSTEINE METHYLTRANSFERASE"/>
    <property type="match status" value="1"/>
</dbReference>
<comment type="similarity">
    <text evidence="2 9">Belongs to the MGMT family.</text>
</comment>
<reference evidence="12" key="2">
    <citation type="submission" date="2021-04" db="EMBL/GenBank/DDBJ databases">
        <authorList>
            <person name="Gilroy R."/>
        </authorList>
    </citation>
    <scope>NUCLEOTIDE SEQUENCE</scope>
    <source>
        <strain evidence="12">CHK189-11263</strain>
    </source>
</reference>
<dbReference type="HAMAP" id="MF_00772">
    <property type="entry name" value="OGT"/>
    <property type="match status" value="1"/>
</dbReference>
<dbReference type="PANTHER" id="PTHR10815">
    <property type="entry name" value="METHYLATED-DNA--PROTEIN-CYSTEINE METHYLTRANSFERASE"/>
    <property type="match status" value="1"/>
</dbReference>
<dbReference type="GO" id="GO:0005737">
    <property type="term" value="C:cytoplasm"/>
    <property type="evidence" value="ECO:0007669"/>
    <property type="project" value="UniProtKB-SubCell"/>
</dbReference>
<comment type="subcellular location">
    <subcellularLocation>
        <location evidence="9">Cytoplasm</location>
    </subcellularLocation>
</comment>
<dbReference type="InterPro" id="IPR036388">
    <property type="entry name" value="WH-like_DNA-bd_sf"/>
</dbReference>
<dbReference type="GO" id="GO:0003908">
    <property type="term" value="F:methylated-DNA-[protein]-cysteine S-methyltransferase activity"/>
    <property type="evidence" value="ECO:0007669"/>
    <property type="project" value="UniProtKB-UniRule"/>
</dbReference>
<comment type="catalytic activity">
    <reaction evidence="1 9">
        <text>a 4-O-methyl-thymidine in DNA + L-cysteinyl-[protein] = a thymidine in DNA + S-methyl-L-cysteinyl-[protein]</text>
        <dbReference type="Rhea" id="RHEA:53428"/>
        <dbReference type="Rhea" id="RHEA-COMP:10131"/>
        <dbReference type="Rhea" id="RHEA-COMP:10132"/>
        <dbReference type="Rhea" id="RHEA-COMP:13555"/>
        <dbReference type="Rhea" id="RHEA-COMP:13556"/>
        <dbReference type="ChEBI" id="CHEBI:29950"/>
        <dbReference type="ChEBI" id="CHEBI:82612"/>
        <dbReference type="ChEBI" id="CHEBI:137386"/>
        <dbReference type="ChEBI" id="CHEBI:137387"/>
        <dbReference type="EC" id="2.1.1.63"/>
    </reaction>
</comment>
<feature type="active site" description="Nucleophile; methyl group acceptor" evidence="9">
    <location>
        <position position="122"/>
    </location>
</feature>
<dbReference type="InterPro" id="IPR014048">
    <property type="entry name" value="MethylDNA_cys_MeTrfase_DNA-bd"/>
</dbReference>
<dbReference type="Gene3D" id="3.30.160.70">
    <property type="entry name" value="Methylated DNA-protein cysteine methyltransferase domain"/>
    <property type="match status" value="1"/>
</dbReference>
<dbReference type="SUPFAM" id="SSF53155">
    <property type="entry name" value="Methylated DNA-protein cysteine methyltransferase domain"/>
    <property type="match status" value="1"/>
</dbReference>
<evidence type="ECO:0000256" key="9">
    <source>
        <dbReference type="HAMAP-Rule" id="MF_00772"/>
    </source>
</evidence>
<evidence type="ECO:0000256" key="1">
    <source>
        <dbReference type="ARBA" id="ARBA00001286"/>
    </source>
</evidence>
<dbReference type="NCBIfam" id="TIGR00589">
    <property type="entry name" value="ogt"/>
    <property type="match status" value="1"/>
</dbReference>
<evidence type="ECO:0000256" key="6">
    <source>
        <dbReference type="ARBA" id="ARBA00022763"/>
    </source>
</evidence>
<dbReference type="InterPro" id="IPR036217">
    <property type="entry name" value="MethylDNA_cys_MeTrfase_DNAb"/>
</dbReference>
<sequence>MDLLCFDTPLGPMALAEEGGALTRLYLPGGPVPRMASRETPLLAEGRAQLLSYLQGGRRAFSLPLAPAGTPFQQAVWAQLARIPYGSTLTYGQLAARVGNPKAVRAVGQANHRNPLPILLPCHRVVGKGGALTGYAGGVALKRTLLELEGIACPAR</sequence>
<comment type="catalytic activity">
    <reaction evidence="8 9">
        <text>a 6-O-methyl-2'-deoxyguanosine in DNA + L-cysteinyl-[protein] = S-methyl-L-cysteinyl-[protein] + a 2'-deoxyguanosine in DNA</text>
        <dbReference type="Rhea" id="RHEA:24000"/>
        <dbReference type="Rhea" id="RHEA-COMP:10131"/>
        <dbReference type="Rhea" id="RHEA-COMP:10132"/>
        <dbReference type="Rhea" id="RHEA-COMP:11367"/>
        <dbReference type="Rhea" id="RHEA-COMP:11368"/>
        <dbReference type="ChEBI" id="CHEBI:29950"/>
        <dbReference type="ChEBI" id="CHEBI:82612"/>
        <dbReference type="ChEBI" id="CHEBI:85445"/>
        <dbReference type="ChEBI" id="CHEBI:85448"/>
        <dbReference type="EC" id="2.1.1.63"/>
    </reaction>
</comment>
<dbReference type="GO" id="GO:0006307">
    <property type="term" value="P:DNA alkylation repair"/>
    <property type="evidence" value="ECO:0007669"/>
    <property type="project" value="UniProtKB-UniRule"/>
</dbReference>
<evidence type="ECO:0000313" key="12">
    <source>
        <dbReference type="EMBL" id="HJB57023.1"/>
    </source>
</evidence>
<dbReference type="Gene3D" id="1.10.10.10">
    <property type="entry name" value="Winged helix-like DNA-binding domain superfamily/Winged helix DNA-binding domain"/>
    <property type="match status" value="1"/>
</dbReference>
<dbReference type="GO" id="GO:0032259">
    <property type="term" value="P:methylation"/>
    <property type="evidence" value="ECO:0007669"/>
    <property type="project" value="UniProtKB-KW"/>
</dbReference>
<comment type="miscellaneous">
    <text evidence="9">This enzyme catalyzes only one turnover and therefore is not strictly catalytic. According to one definition, an enzyme is a biocatalyst that acts repeatedly and over many reaction cycles.</text>
</comment>
<keyword evidence="3 9" id="KW-0963">Cytoplasm</keyword>
<keyword evidence="6 9" id="KW-0227">DNA damage</keyword>
<gene>
    <name evidence="12" type="ORF">H9714_05690</name>
</gene>
<feature type="domain" description="Methylated-DNA-[protein]-cysteine S-methyltransferase DNA binding" evidence="10">
    <location>
        <begin position="71"/>
        <end position="151"/>
    </location>
</feature>
<evidence type="ECO:0000313" key="13">
    <source>
        <dbReference type="Proteomes" id="UP000824208"/>
    </source>
</evidence>
<dbReference type="AlphaFoldDB" id="A0A9D2MBD3"/>
<evidence type="ECO:0000256" key="7">
    <source>
        <dbReference type="ARBA" id="ARBA00023204"/>
    </source>
</evidence>
<dbReference type="InterPro" id="IPR001497">
    <property type="entry name" value="MethylDNA_cys_MeTrfase_AS"/>
</dbReference>
<protein>
    <recommendedName>
        <fullName evidence="9">Methylated-DNA--protein-cysteine methyltransferase</fullName>
        <ecNumber evidence="9">2.1.1.63</ecNumber>
    </recommendedName>
    <alternativeName>
        <fullName evidence="9">6-O-methylguanine-DNA methyltransferase</fullName>
        <shortName evidence="9">MGMT</shortName>
    </alternativeName>
    <alternativeName>
        <fullName evidence="9">O-6-methylguanine-DNA-alkyltransferase</fullName>
    </alternativeName>
</protein>
<keyword evidence="4 9" id="KW-0489">Methyltransferase</keyword>
<dbReference type="Pfam" id="PF01035">
    <property type="entry name" value="DNA_binding_1"/>
    <property type="match status" value="1"/>
</dbReference>
<evidence type="ECO:0000259" key="11">
    <source>
        <dbReference type="Pfam" id="PF02870"/>
    </source>
</evidence>
<name>A0A9D2MBD3_9FIRM</name>
<dbReference type="InterPro" id="IPR023546">
    <property type="entry name" value="MGMT"/>
</dbReference>
<dbReference type="CDD" id="cd06445">
    <property type="entry name" value="ATase"/>
    <property type="match status" value="1"/>
</dbReference>
<evidence type="ECO:0000256" key="2">
    <source>
        <dbReference type="ARBA" id="ARBA00008711"/>
    </source>
</evidence>
<evidence type="ECO:0000256" key="4">
    <source>
        <dbReference type="ARBA" id="ARBA00022603"/>
    </source>
</evidence>
<dbReference type="EMBL" id="DWYC01000053">
    <property type="protein sequence ID" value="HJB57023.1"/>
    <property type="molecule type" value="Genomic_DNA"/>
</dbReference>
<comment type="caution">
    <text evidence="12">The sequence shown here is derived from an EMBL/GenBank/DDBJ whole genome shotgun (WGS) entry which is preliminary data.</text>
</comment>
<proteinExistence type="inferred from homology"/>
<evidence type="ECO:0000256" key="5">
    <source>
        <dbReference type="ARBA" id="ARBA00022679"/>
    </source>
</evidence>
<dbReference type="PROSITE" id="PS00374">
    <property type="entry name" value="MGMT"/>
    <property type="match status" value="1"/>
</dbReference>
<dbReference type="SUPFAM" id="SSF46767">
    <property type="entry name" value="Methylated DNA-protein cysteine methyltransferase, C-terminal domain"/>
    <property type="match status" value="1"/>
</dbReference>
<dbReference type="Proteomes" id="UP000824208">
    <property type="component" value="Unassembled WGS sequence"/>
</dbReference>
<evidence type="ECO:0000259" key="10">
    <source>
        <dbReference type="Pfam" id="PF01035"/>
    </source>
</evidence>
<keyword evidence="5 9" id="KW-0808">Transferase</keyword>
<comment type="function">
    <text evidence="9">Involved in the cellular defense against the biological effects of O6-methylguanine (O6-MeG) and O4-methylthymine (O4-MeT) in DNA. Repairs the methylated nucleobase in DNA by stoichiometrically transferring the methyl group to a cysteine residue in the enzyme. This is a suicide reaction: the enzyme is irreversibly inactivated.</text>
</comment>
<organism evidence="12 13">
    <name type="scientific">Candidatus Flavonifractor intestinipullorum</name>
    <dbReference type="NCBI Taxonomy" id="2838587"/>
    <lineage>
        <taxon>Bacteria</taxon>
        <taxon>Bacillati</taxon>
        <taxon>Bacillota</taxon>
        <taxon>Clostridia</taxon>
        <taxon>Eubacteriales</taxon>
        <taxon>Oscillospiraceae</taxon>
        <taxon>Flavonifractor</taxon>
    </lineage>
</organism>